<evidence type="ECO:0000313" key="2">
    <source>
        <dbReference type="Proteomes" id="UP000606786"/>
    </source>
</evidence>
<sequence>MSSSYAIKSQQIDNHLKARDIITTATALGENDQLVNQPAGRSSNVLPAHSAIFEREKCRCGSV</sequence>
<keyword evidence="2" id="KW-1185">Reference proteome</keyword>
<name>A0A811UGD9_CERCA</name>
<comment type="caution">
    <text evidence="1">The sequence shown here is derived from an EMBL/GenBank/DDBJ whole genome shotgun (WGS) entry which is preliminary data.</text>
</comment>
<dbReference type="Proteomes" id="UP000606786">
    <property type="component" value="Unassembled WGS sequence"/>
</dbReference>
<accession>A0A811UGD9</accession>
<protein>
    <submittedName>
        <fullName evidence="1">(Mediterranean fruit fly) hypothetical protein</fullName>
    </submittedName>
</protein>
<dbReference type="EMBL" id="CAJHJT010000012">
    <property type="protein sequence ID" value="CAD6998019.1"/>
    <property type="molecule type" value="Genomic_DNA"/>
</dbReference>
<dbReference type="AlphaFoldDB" id="A0A811UGD9"/>
<reference evidence="1" key="1">
    <citation type="submission" date="2020-11" db="EMBL/GenBank/DDBJ databases">
        <authorList>
            <person name="Whitehead M."/>
        </authorList>
    </citation>
    <scope>NUCLEOTIDE SEQUENCE</scope>
    <source>
        <strain evidence="1">EGII</strain>
    </source>
</reference>
<gene>
    <name evidence="1" type="ORF">CCAP1982_LOCUS6636</name>
</gene>
<proteinExistence type="predicted"/>
<evidence type="ECO:0000313" key="1">
    <source>
        <dbReference type="EMBL" id="CAD6998019.1"/>
    </source>
</evidence>
<organism evidence="1 2">
    <name type="scientific">Ceratitis capitata</name>
    <name type="common">Mediterranean fruit fly</name>
    <name type="synonym">Tephritis capitata</name>
    <dbReference type="NCBI Taxonomy" id="7213"/>
    <lineage>
        <taxon>Eukaryota</taxon>
        <taxon>Metazoa</taxon>
        <taxon>Ecdysozoa</taxon>
        <taxon>Arthropoda</taxon>
        <taxon>Hexapoda</taxon>
        <taxon>Insecta</taxon>
        <taxon>Pterygota</taxon>
        <taxon>Neoptera</taxon>
        <taxon>Endopterygota</taxon>
        <taxon>Diptera</taxon>
        <taxon>Brachycera</taxon>
        <taxon>Muscomorpha</taxon>
        <taxon>Tephritoidea</taxon>
        <taxon>Tephritidae</taxon>
        <taxon>Ceratitis</taxon>
        <taxon>Ceratitis</taxon>
    </lineage>
</organism>